<reference evidence="6" key="1">
    <citation type="journal article" date="2015" name="Nat. Plants">
        <title>Genome expansion of Arabis alpina linked with retrotransposition and reduced symmetric DNA methylation.</title>
        <authorList>
            <person name="Willing E.M."/>
            <person name="Rawat V."/>
            <person name="Mandakova T."/>
            <person name="Maumus F."/>
            <person name="James G.V."/>
            <person name="Nordstroem K.J."/>
            <person name="Becker C."/>
            <person name="Warthmann N."/>
            <person name="Chica C."/>
            <person name="Szarzynska B."/>
            <person name="Zytnicki M."/>
            <person name="Albani M.C."/>
            <person name="Kiefer C."/>
            <person name="Bergonzi S."/>
            <person name="Castaings L."/>
            <person name="Mateos J.L."/>
            <person name="Berns M.C."/>
            <person name="Bujdoso N."/>
            <person name="Piofczyk T."/>
            <person name="de Lorenzo L."/>
            <person name="Barrero-Sicilia C."/>
            <person name="Mateos I."/>
            <person name="Piednoel M."/>
            <person name="Hagmann J."/>
            <person name="Chen-Min-Tao R."/>
            <person name="Iglesias-Fernandez R."/>
            <person name="Schuster S.C."/>
            <person name="Alonso-Blanco C."/>
            <person name="Roudier F."/>
            <person name="Carbonero P."/>
            <person name="Paz-Ares J."/>
            <person name="Davis S.J."/>
            <person name="Pecinka A."/>
            <person name="Quesneville H."/>
            <person name="Colot V."/>
            <person name="Lysak M.A."/>
            <person name="Weigel D."/>
            <person name="Coupland G."/>
            <person name="Schneeberger K."/>
        </authorList>
    </citation>
    <scope>NUCLEOTIDE SEQUENCE [LARGE SCALE GENOMIC DNA]</scope>
    <source>
        <strain evidence="6">cv. Pajares</strain>
    </source>
</reference>
<dbReference type="Gene3D" id="2.40.70.10">
    <property type="entry name" value="Acid Proteases"/>
    <property type="match status" value="1"/>
</dbReference>
<dbReference type="SUPFAM" id="SSF50630">
    <property type="entry name" value="Acid proteases"/>
    <property type="match status" value="1"/>
</dbReference>
<keyword evidence="2" id="KW-0645">Protease</keyword>
<dbReference type="InterPro" id="IPR033121">
    <property type="entry name" value="PEPTIDASE_A1"/>
</dbReference>
<evidence type="ECO:0000256" key="1">
    <source>
        <dbReference type="ARBA" id="ARBA00007447"/>
    </source>
</evidence>
<proteinExistence type="inferred from homology"/>
<dbReference type="OrthoDB" id="2747330at2759"/>
<evidence type="ECO:0000259" key="4">
    <source>
        <dbReference type="PROSITE" id="PS51767"/>
    </source>
</evidence>
<dbReference type="InterPro" id="IPR051708">
    <property type="entry name" value="Plant_Aspart_Prot_A1"/>
</dbReference>
<accession>A0A087GI58</accession>
<evidence type="ECO:0000313" key="6">
    <source>
        <dbReference type="Proteomes" id="UP000029120"/>
    </source>
</evidence>
<dbReference type="EMBL" id="CM002875">
    <property type="protein sequence ID" value="KFK29560.1"/>
    <property type="molecule type" value="Genomic_DNA"/>
</dbReference>
<keyword evidence="6" id="KW-1185">Reference proteome</keyword>
<evidence type="ECO:0000313" key="5">
    <source>
        <dbReference type="EMBL" id="KFK29560.1"/>
    </source>
</evidence>
<feature type="domain" description="Peptidase A1" evidence="4">
    <location>
        <begin position="1"/>
        <end position="179"/>
    </location>
</feature>
<dbReference type="GO" id="GO:0005576">
    <property type="term" value="C:extracellular region"/>
    <property type="evidence" value="ECO:0007669"/>
    <property type="project" value="TreeGrafter"/>
</dbReference>
<sequence>MQLLHMDTGSDLTWLQCSPCTHCYRQSIPIFDPSRSYTYRNEFDSCRSDEYSMPILRFNAKTRFCEYTNEYVDGTQSRGTLVKETLTFNTIYGTGILGLGYGELSLVHRFGKKFSYCFGSLYDPLYPHNVLVIGDNGANFLGDTTSLEIENSFYYVGIEAISLGGILLPIDPWMELSCH</sequence>
<dbReference type="GO" id="GO:0008233">
    <property type="term" value="F:peptidase activity"/>
    <property type="evidence" value="ECO:0007669"/>
    <property type="project" value="UniProtKB-KW"/>
</dbReference>
<gene>
    <name evidence="5" type="ordered locus">AALP_Aa7g149800</name>
</gene>
<protein>
    <recommendedName>
        <fullName evidence="4">Peptidase A1 domain-containing protein</fullName>
    </recommendedName>
</protein>
<dbReference type="InterPro" id="IPR032861">
    <property type="entry name" value="TAXi_N"/>
</dbReference>
<dbReference type="AlphaFoldDB" id="A0A087GI58"/>
<comment type="similarity">
    <text evidence="1">Belongs to the peptidase A1 family.</text>
</comment>
<name>A0A087GI58_ARAAL</name>
<dbReference type="PANTHER" id="PTHR47967">
    <property type="entry name" value="OS07G0603500 PROTEIN-RELATED"/>
    <property type="match status" value="1"/>
</dbReference>
<evidence type="ECO:0000256" key="2">
    <source>
        <dbReference type="ARBA" id="ARBA00022670"/>
    </source>
</evidence>
<dbReference type="PANTHER" id="PTHR47967:SF13">
    <property type="entry name" value="ASPARTYL PROTEASE UND-RELATED"/>
    <property type="match status" value="1"/>
</dbReference>
<evidence type="ECO:0000256" key="3">
    <source>
        <dbReference type="ARBA" id="ARBA00022801"/>
    </source>
</evidence>
<dbReference type="InterPro" id="IPR021109">
    <property type="entry name" value="Peptidase_aspartic_dom_sf"/>
</dbReference>
<organism evidence="5 6">
    <name type="scientific">Arabis alpina</name>
    <name type="common">Alpine rock-cress</name>
    <dbReference type="NCBI Taxonomy" id="50452"/>
    <lineage>
        <taxon>Eukaryota</taxon>
        <taxon>Viridiplantae</taxon>
        <taxon>Streptophyta</taxon>
        <taxon>Embryophyta</taxon>
        <taxon>Tracheophyta</taxon>
        <taxon>Spermatophyta</taxon>
        <taxon>Magnoliopsida</taxon>
        <taxon>eudicotyledons</taxon>
        <taxon>Gunneridae</taxon>
        <taxon>Pentapetalae</taxon>
        <taxon>rosids</taxon>
        <taxon>malvids</taxon>
        <taxon>Brassicales</taxon>
        <taxon>Brassicaceae</taxon>
        <taxon>Arabideae</taxon>
        <taxon>Arabis</taxon>
    </lineage>
</organism>
<dbReference type="Pfam" id="PF14543">
    <property type="entry name" value="TAXi_N"/>
    <property type="match status" value="1"/>
</dbReference>
<dbReference type="OMA" id="CEYTNEY"/>
<dbReference type="GO" id="GO:0006508">
    <property type="term" value="P:proteolysis"/>
    <property type="evidence" value="ECO:0007669"/>
    <property type="project" value="UniProtKB-KW"/>
</dbReference>
<dbReference type="Gramene" id="KFK29560">
    <property type="protein sequence ID" value="KFK29560"/>
    <property type="gene ID" value="AALP_AA7G149800"/>
</dbReference>
<dbReference type="PROSITE" id="PS51767">
    <property type="entry name" value="PEPTIDASE_A1"/>
    <property type="match status" value="1"/>
</dbReference>
<dbReference type="Proteomes" id="UP000029120">
    <property type="component" value="Chromosome 7"/>
</dbReference>
<keyword evidence="3" id="KW-0378">Hydrolase</keyword>
<dbReference type="eggNOG" id="KOG1339">
    <property type="taxonomic scope" value="Eukaryota"/>
</dbReference>